<keyword evidence="2" id="KW-0805">Transcription regulation</keyword>
<dbReference type="SUPFAM" id="SSF49899">
    <property type="entry name" value="Concanavalin A-like lectins/glucanases"/>
    <property type="match status" value="1"/>
</dbReference>
<sequence>MAQLRLLGPVEVVADDGVVHTGEPRRLAVLAALTVDAGRVVSTTTLIDRVWGDGPPGQAARTLGTYITRLRRMLETSFVDATVTVINQPGGYRLAARPDQVDLFRFRELVVRARMPSGTPEERAALLRQAVELHRGDPLTGVQGAWAVRTREQLTGELLTARAEWAEAEVAAGHATAVLAPLTTLAEAHPLVEPLVLALVRALAATGRPTEALERCRSHRQLLATEYGTDPSPQLMQLYESILRADAPPAATPPAAAPPAKQSEAPDTPAPAEPARARPARRRLLAGAFALVVTLAVAFGAVALLRPADRPAGPPGPDHFTVTEDFSGTGLAPQQWDAHETQQHNGSSWSPSMVRVSGGELQINGVGRSATGTGNMAGSVCWCLEHGVKRTYGKWEVRAKFDAGAGYAPVIGLYSEVDEHTAGWGFLTLARLDDGARRIMYPVVRGAGGSPIDGAAVAGDFTAWNTYAIEWRATFVTVSLNGAVIFDTRTLPTRVAIPTVPMFLYVQVIPGPEGPVPAPNPATPDQVTAHVDWARYTS</sequence>
<evidence type="ECO:0000259" key="8">
    <source>
        <dbReference type="PROSITE" id="PS51755"/>
    </source>
</evidence>
<dbReference type="InterPro" id="IPR051677">
    <property type="entry name" value="AfsR-DnrI-RedD_regulator"/>
</dbReference>
<dbReference type="InterPro" id="IPR000757">
    <property type="entry name" value="Beta-glucanase-like"/>
</dbReference>
<dbReference type="Proteomes" id="UP000647172">
    <property type="component" value="Unassembled WGS sequence"/>
</dbReference>
<dbReference type="CDD" id="cd15831">
    <property type="entry name" value="BTAD"/>
    <property type="match status" value="1"/>
</dbReference>
<reference evidence="10" key="1">
    <citation type="submission" date="2021-01" db="EMBL/GenBank/DDBJ databases">
        <title>Whole genome shotgun sequence of Actinoplanes nipponensis NBRC 14063.</title>
        <authorList>
            <person name="Komaki H."/>
            <person name="Tamura T."/>
        </authorList>
    </citation>
    <scope>NUCLEOTIDE SEQUENCE</scope>
    <source>
        <strain evidence="10">NBRC 14063</strain>
    </source>
</reference>
<evidence type="ECO:0000256" key="1">
    <source>
        <dbReference type="ARBA" id="ARBA00005820"/>
    </source>
</evidence>
<dbReference type="GO" id="GO:0003677">
    <property type="term" value="F:DNA binding"/>
    <property type="evidence" value="ECO:0007669"/>
    <property type="project" value="UniProtKB-UniRule"/>
</dbReference>
<feature type="domain" description="GH16" evidence="9">
    <location>
        <begin position="309"/>
        <end position="538"/>
    </location>
</feature>
<evidence type="ECO:0000256" key="4">
    <source>
        <dbReference type="ARBA" id="ARBA00023163"/>
    </source>
</evidence>
<evidence type="ECO:0008006" key="12">
    <source>
        <dbReference type="Google" id="ProtNLM"/>
    </source>
</evidence>
<accession>A0A919MFA1</accession>
<dbReference type="PROSITE" id="PS51755">
    <property type="entry name" value="OMPR_PHOB"/>
    <property type="match status" value="1"/>
</dbReference>
<proteinExistence type="inferred from homology"/>
<dbReference type="SMART" id="SM00862">
    <property type="entry name" value="Trans_reg_C"/>
    <property type="match status" value="1"/>
</dbReference>
<keyword evidence="3 5" id="KW-0238">DNA-binding</keyword>
<dbReference type="GO" id="GO:0005975">
    <property type="term" value="P:carbohydrate metabolic process"/>
    <property type="evidence" value="ECO:0007669"/>
    <property type="project" value="InterPro"/>
</dbReference>
<dbReference type="CDD" id="cd00413">
    <property type="entry name" value="Glyco_hydrolase_16"/>
    <property type="match status" value="1"/>
</dbReference>
<dbReference type="InterPro" id="IPR036388">
    <property type="entry name" value="WH-like_DNA-bd_sf"/>
</dbReference>
<dbReference type="Pfam" id="PF03704">
    <property type="entry name" value="BTAD"/>
    <property type="match status" value="1"/>
</dbReference>
<evidence type="ECO:0000313" key="11">
    <source>
        <dbReference type="Proteomes" id="UP000647172"/>
    </source>
</evidence>
<dbReference type="SUPFAM" id="SSF48452">
    <property type="entry name" value="TPR-like"/>
    <property type="match status" value="1"/>
</dbReference>
<feature type="DNA-binding region" description="OmpR/PhoB-type" evidence="5">
    <location>
        <begin position="1"/>
        <end position="96"/>
    </location>
</feature>
<feature type="domain" description="OmpR/PhoB-type" evidence="8">
    <location>
        <begin position="1"/>
        <end position="96"/>
    </location>
</feature>
<name>A0A919MFA1_9ACTN</name>
<keyword evidence="7" id="KW-1133">Transmembrane helix</keyword>
<dbReference type="GO" id="GO:0000160">
    <property type="term" value="P:phosphorelay signal transduction system"/>
    <property type="evidence" value="ECO:0007669"/>
    <property type="project" value="InterPro"/>
</dbReference>
<evidence type="ECO:0000313" key="10">
    <source>
        <dbReference type="EMBL" id="GIE47314.1"/>
    </source>
</evidence>
<feature type="transmembrane region" description="Helical" evidence="7">
    <location>
        <begin position="284"/>
        <end position="305"/>
    </location>
</feature>
<keyword evidence="7" id="KW-0472">Membrane</keyword>
<evidence type="ECO:0000256" key="7">
    <source>
        <dbReference type="SAM" id="Phobius"/>
    </source>
</evidence>
<evidence type="ECO:0000256" key="6">
    <source>
        <dbReference type="SAM" id="MobiDB-lite"/>
    </source>
</evidence>
<feature type="region of interest" description="Disordered" evidence="6">
    <location>
        <begin position="248"/>
        <end position="277"/>
    </location>
</feature>
<keyword evidence="7" id="KW-0812">Transmembrane</keyword>
<organism evidence="10 11">
    <name type="scientific">Actinoplanes nipponensis</name>
    <dbReference type="NCBI Taxonomy" id="135950"/>
    <lineage>
        <taxon>Bacteria</taxon>
        <taxon>Bacillati</taxon>
        <taxon>Actinomycetota</taxon>
        <taxon>Actinomycetes</taxon>
        <taxon>Micromonosporales</taxon>
        <taxon>Micromonosporaceae</taxon>
        <taxon>Actinoplanes</taxon>
    </lineage>
</organism>
<evidence type="ECO:0000256" key="2">
    <source>
        <dbReference type="ARBA" id="ARBA00023015"/>
    </source>
</evidence>
<evidence type="ECO:0000259" key="9">
    <source>
        <dbReference type="PROSITE" id="PS51762"/>
    </source>
</evidence>
<keyword evidence="4" id="KW-0804">Transcription</keyword>
<dbReference type="Gene3D" id="2.60.120.200">
    <property type="match status" value="1"/>
</dbReference>
<dbReference type="GO" id="GO:0006355">
    <property type="term" value="P:regulation of DNA-templated transcription"/>
    <property type="evidence" value="ECO:0007669"/>
    <property type="project" value="InterPro"/>
</dbReference>
<comment type="similarity">
    <text evidence="1">Belongs to the AfsR/DnrI/RedD regulatory family.</text>
</comment>
<dbReference type="RefSeq" id="WP_203765232.1">
    <property type="nucleotide sequence ID" value="NZ_BAAAYJ010000109.1"/>
</dbReference>
<dbReference type="InterPro" id="IPR013320">
    <property type="entry name" value="ConA-like_dom_sf"/>
</dbReference>
<dbReference type="PANTHER" id="PTHR35807:SF1">
    <property type="entry name" value="TRANSCRIPTIONAL REGULATOR REDD"/>
    <property type="match status" value="1"/>
</dbReference>
<comment type="caution">
    <text evidence="10">The sequence shown here is derived from an EMBL/GenBank/DDBJ whole genome shotgun (WGS) entry which is preliminary data.</text>
</comment>
<keyword evidence="11" id="KW-1185">Reference proteome</keyword>
<protein>
    <recommendedName>
        <fullName evidence="12">DNA-binding transcriptional activator of the SARP family</fullName>
    </recommendedName>
</protein>
<dbReference type="InterPro" id="IPR001867">
    <property type="entry name" value="OmpR/PhoB-type_DNA-bd"/>
</dbReference>
<dbReference type="InterPro" id="IPR016032">
    <property type="entry name" value="Sig_transdc_resp-reg_C-effctor"/>
</dbReference>
<dbReference type="PANTHER" id="PTHR35807">
    <property type="entry name" value="TRANSCRIPTIONAL REGULATOR REDD-RELATED"/>
    <property type="match status" value="1"/>
</dbReference>
<dbReference type="Gene3D" id="1.10.10.10">
    <property type="entry name" value="Winged helix-like DNA-binding domain superfamily/Winged helix DNA-binding domain"/>
    <property type="match status" value="1"/>
</dbReference>
<dbReference type="AlphaFoldDB" id="A0A919MFA1"/>
<dbReference type="Pfam" id="PF00486">
    <property type="entry name" value="Trans_reg_C"/>
    <property type="match status" value="1"/>
</dbReference>
<dbReference type="InterPro" id="IPR011990">
    <property type="entry name" value="TPR-like_helical_dom_sf"/>
</dbReference>
<dbReference type="SMART" id="SM01043">
    <property type="entry name" value="BTAD"/>
    <property type="match status" value="1"/>
</dbReference>
<dbReference type="Gene3D" id="1.25.40.10">
    <property type="entry name" value="Tetratricopeptide repeat domain"/>
    <property type="match status" value="1"/>
</dbReference>
<dbReference type="EMBL" id="BOMQ01000011">
    <property type="protein sequence ID" value="GIE47314.1"/>
    <property type="molecule type" value="Genomic_DNA"/>
</dbReference>
<dbReference type="SUPFAM" id="SSF46894">
    <property type="entry name" value="C-terminal effector domain of the bipartite response regulators"/>
    <property type="match status" value="1"/>
</dbReference>
<dbReference type="GO" id="GO:0004553">
    <property type="term" value="F:hydrolase activity, hydrolyzing O-glycosyl compounds"/>
    <property type="evidence" value="ECO:0007669"/>
    <property type="project" value="InterPro"/>
</dbReference>
<feature type="region of interest" description="Disordered" evidence="6">
    <location>
        <begin position="310"/>
        <end position="354"/>
    </location>
</feature>
<gene>
    <name evidence="10" type="ORF">Ani05nite_08480</name>
</gene>
<dbReference type="InterPro" id="IPR005158">
    <property type="entry name" value="BTAD"/>
</dbReference>
<evidence type="ECO:0000256" key="5">
    <source>
        <dbReference type="PROSITE-ProRule" id="PRU01091"/>
    </source>
</evidence>
<dbReference type="PROSITE" id="PS51762">
    <property type="entry name" value="GH16_2"/>
    <property type="match status" value="1"/>
</dbReference>
<evidence type="ECO:0000256" key="3">
    <source>
        <dbReference type="ARBA" id="ARBA00023125"/>
    </source>
</evidence>